<keyword evidence="2" id="KW-0813">Transport</keyword>
<keyword evidence="3" id="KW-0812">Transmembrane</keyword>
<name>A0A1L9PDD6_ASPVE</name>
<keyword evidence="7" id="KW-1185">Reference proteome</keyword>
<dbReference type="OrthoDB" id="4510647at2759"/>
<dbReference type="GO" id="GO:0022857">
    <property type="term" value="F:transmembrane transporter activity"/>
    <property type="evidence" value="ECO:0007669"/>
    <property type="project" value="TreeGrafter"/>
</dbReference>
<dbReference type="GeneID" id="63732486"/>
<sequence length="107" mass="11606">MDCEKTSVKHIGNIAPETDNIPLSQEEQSKLSRKIDLRLTCVLGCLYLLSQIDKNNLGNANIADMSTDLSRVVLCGFTGSPYALGLNIEPLFPAAVGKRQEAKGQTN</sequence>
<evidence type="ECO:0000313" key="6">
    <source>
        <dbReference type="EMBL" id="OJI99502.1"/>
    </source>
</evidence>
<keyword evidence="5" id="KW-0472">Membrane</keyword>
<organism evidence="6 7">
    <name type="scientific">Aspergillus versicolor CBS 583.65</name>
    <dbReference type="NCBI Taxonomy" id="1036611"/>
    <lineage>
        <taxon>Eukaryota</taxon>
        <taxon>Fungi</taxon>
        <taxon>Dikarya</taxon>
        <taxon>Ascomycota</taxon>
        <taxon>Pezizomycotina</taxon>
        <taxon>Eurotiomycetes</taxon>
        <taxon>Eurotiomycetidae</taxon>
        <taxon>Eurotiales</taxon>
        <taxon>Aspergillaceae</taxon>
        <taxon>Aspergillus</taxon>
        <taxon>Aspergillus subgen. Nidulantes</taxon>
    </lineage>
</organism>
<dbReference type="AlphaFoldDB" id="A0A1L9PDD6"/>
<gene>
    <name evidence="6" type="ORF">ASPVEDRAFT_81114</name>
</gene>
<dbReference type="PANTHER" id="PTHR43791">
    <property type="entry name" value="PERMEASE-RELATED"/>
    <property type="match status" value="1"/>
</dbReference>
<dbReference type="Proteomes" id="UP000184073">
    <property type="component" value="Unassembled WGS sequence"/>
</dbReference>
<dbReference type="GO" id="GO:0016020">
    <property type="term" value="C:membrane"/>
    <property type="evidence" value="ECO:0007669"/>
    <property type="project" value="UniProtKB-SubCell"/>
</dbReference>
<dbReference type="RefSeq" id="XP_040665265.1">
    <property type="nucleotide sequence ID" value="XM_040816975.1"/>
</dbReference>
<evidence type="ECO:0000256" key="1">
    <source>
        <dbReference type="ARBA" id="ARBA00004141"/>
    </source>
</evidence>
<dbReference type="EMBL" id="KV878126">
    <property type="protein sequence ID" value="OJI99502.1"/>
    <property type="molecule type" value="Genomic_DNA"/>
</dbReference>
<evidence type="ECO:0000313" key="7">
    <source>
        <dbReference type="Proteomes" id="UP000184073"/>
    </source>
</evidence>
<comment type="subcellular location">
    <subcellularLocation>
        <location evidence="1">Membrane</location>
        <topology evidence="1">Multi-pass membrane protein</topology>
    </subcellularLocation>
</comment>
<evidence type="ECO:0000256" key="5">
    <source>
        <dbReference type="ARBA" id="ARBA00023136"/>
    </source>
</evidence>
<evidence type="ECO:0000256" key="4">
    <source>
        <dbReference type="ARBA" id="ARBA00022989"/>
    </source>
</evidence>
<protein>
    <submittedName>
        <fullName evidence="6">Uncharacterized protein</fullName>
    </submittedName>
</protein>
<accession>A0A1L9PDD6</accession>
<reference evidence="7" key="1">
    <citation type="journal article" date="2017" name="Genome Biol.">
        <title>Comparative genomics reveals high biological diversity and specific adaptations in the industrially and medically important fungal genus Aspergillus.</title>
        <authorList>
            <person name="de Vries R.P."/>
            <person name="Riley R."/>
            <person name="Wiebenga A."/>
            <person name="Aguilar-Osorio G."/>
            <person name="Amillis S."/>
            <person name="Uchima C.A."/>
            <person name="Anderluh G."/>
            <person name="Asadollahi M."/>
            <person name="Askin M."/>
            <person name="Barry K."/>
            <person name="Battaglia E."/>
            <person name="Bayram O."/>
            <person name="Benocci T."/>
            <person name="Braus-Stromeyer S.A."/>
            <person name="Caldana C."/>
            <person name="Canovas D."/>
            <person name="Cerqueira G.C."/>
            <person name="Chen F."/>
            <person name="Chen W."/>
            <person name="Choi C."/>
            <person name="Clum A."/>
            <person name="Dos Santos R.A."/>
            <person name="Damasio A.R."/>
            <person name="Diallinas G."/>
            <person name="Emri T."/>
            <person name="Fekete E."/>
            <person name="Flipphi M."/>
            <person name="Freyberg S."/>
            <person name="Gallo A."/>
            <person name="Gournas C."/>
            <person name="Habgood R."/>
            <person name="Hainaut M."/>
            <person name="Harispe M.L."/>
            <person name="Henrissat B."/>
            <person name="Hilden K.S."/>
            <person name="Hope R."/>
            <person name="Hossain A."/>
            <person name="Karabika E."/>
            <person name="Karaffa L."/>
            <person name="Karanyi Z."/>
            <person name="Krasevec N."/>
            <person name="Kuo A."/>
            <person name="Kusch H."/>
            <person name="LaButti K."/>
            <person name="Lagendijk E.L."/>
            <person name="Lapidus A."/>
            <person name="Levasseur A."/>
            <person name="Lindquist E."/>
            <person name="Lipzen A."/>
            <person name="Logrieco A.F."/>
            <person name="MacCabe A."/>
            <person name="Maekelae M.R."/>
            <person name="Malavazi I."/>
            <person name="Melin P."/>
            <person name="Meyer V."/>
            <person name="Mielnichuk N."/>
            <person name="Miskei M."/>
            <person name="Molnar A.P."/>
            <person name="Mule G."/>
            <person name="Ngan C.Y."/>
            <person name="Orejas M."/>
            <person name="Orosz E."/>
            <person name="Ouedraogo J.P."/>
            <person name="Overkamp K.M."/>
            <person name="Park H.-S."/>
            <person name="Perrone G."/>
            <person name="Piumi F."/>
            <person name="Punt P.J."/>
            <person name="Ram A.F."/>
            <person name="Ramon A."/>
            <person name="Rauscher S."/>
            <person name="Record E."/>
            <person name="Riano-Pachon D.M."/>
            <person name="Robert V."/>
            <person name="Roehrig J."/>
            <person name="Ruller R."/>
            <person name="Salamov A."/>
            <person name="Salih N.S."/>
            <person name="Samson R.A."/>
            <person name="Sandor E."/>
            <person name="Sanguinetti M."/>
            <person name="Schuetze T."/>
            <person name="Sepcic K."/>
            <person name="Shelest E."/>
            <person name="Sherlock G."/>
            <person name="Sophianopoulou V."/>
            <person name="Squina F.M."/>
            <person name="Sun H."/>
            <person name="Susca A."/>
            <person name="Todd R.B."/>
            <person name="Tsang A."/>
            <person name="Unkles S.E."/>
            <person name="van de Wiele N."/>
            <person name="van Rossen-Uffink D."/>
            <person name="Oliveira J.V."/>
            <person name="Vesth T.C."/>
            <person name="Visser J."/>
            <person name="Yu J.-H."/>
            <person name="Zhou M."/>
            <person name="Andersen M.R."/>
            <person name="Archer D.B."/>
            <person name="Baker S.E."/>
            <person name="Benoit I."/>
            <person name="Brakhage A.A."/>
            <person name="Braus G.H."/>
            <person name="Fischer R."/>
            <person name="Frisvad J.C."/>
            <person name="Goldman G.H."/>
            <person name="Houbraken J."/>
            <person name="Oakley B."/>
            <person name="Pocsi I."/>
            <person name="Scazzocchio C."/>
            <person name="Seiboth B."/>
            <person name="vanKuyk P.A."/>
            <person name="Wortman J."/>
            <person name="Dyer P.S."/>
            <person name="Grigoriev I.V."/>
        </authorList>
    </citation>
    <scope>NUCLEOTIDE SEQUENCE [LARGE SCALE GENOMIC DNA]</scope>
    <source>
        <strain evidence="7">CBS 583.65</strain>
    </source>
</reference>
<evidence type="ECO:0000256" key="2">
    <source>
        <dbReference type="ARBA" id="ARBA00022448"/>
    </source>
</evidence>
<keyword evidence="4" id="KW-1133">Transmembrane helix</keyword>
<evidence type="ECO:0000256" key="3">
    <source>
        <dbReference type="ARBA" id="ARBA00022692"/>
    </source>
</evidence>
<dbReference type="PANTHER" id="PTHR43791:SF36">
    <property type="entry name" value="TRANSPORTER, PUTATIVE (AFU_ORTHOLOGUE AFUA_6G08340)-RELATED"/>
    <property type="match status" value="1"/>
</dbReference>
<dbReference type="VEuPathDB" id="FungiDB:ASPVEDRAFT_81114"/>
<proteinExistence type="predicted"/>